<organism evidence="1 2">
    <name type="scientific">Paraburkholderia caballeronis</name>
    <dbReference type="NCBI Taxonomy" id="416943"/>
    <lineage>
        <taxon>Bacteria</taxon>
        <taxon>Pseudomonadati</taxon>
        <taxon>Pseudomonadota</taxon>
        <taxon>Betaproteobacteria</taxon>
        <taxon>Burkholderiales</taxon>
        <taxon>Burkholderiaceae</taxon>
        <taxon>Paraburkholderia</taxon>
    </lineage>
</organism>
<dbReference type="OrthoDB" id="5684611at2"/>
<sequence>MSGEIILPHEWSPRIYQGRLWNYMLRGGKRAIDIAHRRWGKDDVALHWTCYAAHDRVATYWHMLPQASQARKAIWEAVNPNTGKRRIDEAFPEALRTTTRENEMFIKLKCGSTWQVVGSDNFNSLVGSPPAGLVMSEWALANPAAWGYLKPILDENGGWAMFITTPRGKNHAHAMYEMARANPAWFAEVSSVLKTGRFSIADLEQFRLEYISMFGEDQGNALYEQEYLCSFEAAILGAYYGREMAAAQQEGRIGAVPYDPMLPVFTAWDLGRTDDTSIWFYQVAWGQIRLIDHYRASGKDPLHYAEVIHGRRIVVHEYGENGKPVKWSFGESLPEHAHRIAWRYATHWLPHDARPKTFAAARSAMEQLADFGVKGRIVPSLSLQDGIQAARATLKQCYFDEERCSFGIDSLKTYRREWDEDKKMFTDTPVHDWTSHAADAFRYLSLVWRNPPQEAPVEQPRFLHDMTAKEVFWPAQSNLTAQRERI</sequence>
<gene>
    <name evidence="1" type="ORF">SAMN05192542_104139</name>
</gene>
<reference evidence="2" key="1">
    <citation type="submission" date="2016-10" db="EMBL/GenBank/DDBJ databases">
        <authorList>
            <person name="Varghese N."/>
            <person name="Submissions S."/>
        </authorList>
    </citation>
    <scope>NUCLEOTIDE SEQUENCE [LARGE SCALE GENOMIC DNA]</scope>
    <source>
        <strain evidence="2">LMG 26416</strain>
    </source>
</reference>
<evidence type="ECO:0008006" key="3">
    <source>
        <dbReference type="Google" id="ProtNLM"/>
    </source>
</evidence>
<dbReference type="Proteomes" id="UP000199120">
    <property type="component" value="Unassembled WGS sequence"/>
</dbReference>
<dbReference type="RefSeq" id="WP_090548090.1">
    <property type="nucleotide sequence ID" value="NZ_FNSR01000002.1"/>
</dbReference>
<proteinExistence type="predicted"/>
<dbReference type="Gene3D" id="3.40.50.300">
    <property type="entry name" value="P-loop containing nucleotide triphosphate hydrolases"/>
    <property type="match status" value="1"/>
</dbReference>
<evidence type="ECO:0000313" key="1">
    <source>
        <dbReference type="EMBL" id="SEK92656.1"/>
    </source>
</evidence>
<evidence type="ECO:0000313" key="2">
    <source>
        <dbReference type="Proteomes" id="UP000199120"/>
    </source>
</evidence>
<name>A0A1H7L1S0_9BURK</name>
<protein>
    <recommendedName>
        <fullName evidence="3">Terminase-like family protein</fullName>
    </recommendedName>
</protein>
<dbReference type="Gene3D" id="3.30.420.280">
    <property type="match status" value="1"/>
</dbReference>
<dbReference type="InterPro" id="IPR027417">
    <property type="entry name" value="P-loop_NTPase"/>
</dbReference>
<dbReference type="STRING" id="416943.SAMN05445871_4040"/>
<dbReference type="EMBL" id="FOAJ01000004">
    <property type="protein sequence ID" value="SEK92656.1"/>
    <property type="molecule type" value="Genomic_DNA"/>
</dbReference>
<keyword evidence="2" id="KW-1185">Reference proteome</keyword>
<accession>A0A1H7L1S0</accession>
<dbReference type="AlphaFoldDB" id="A0A1H7L1S0"/>